<accession>A0A1J5IV96</accession>
<dbReference type="GO" id="GO:0140359">
    <property type="term" value="F:ABC-type transporter activity"/>
    <property type="evidence" value="ECO:0007669"/>
    <property type="project" value="InterPro"/>
</dbReference>
<evidence type="ECO:0000256" key="9">
    <source>
        <dbReference type="RuleBase" id="RU361157"/>
    </source>
</evidence>
<dbReference type="InterPro" id="IPR047817">
    <property type="entry name" value="ABC2_TM_bact-type"/>
</dbReference>
<evidence type="ECO:0000259" key="10">
    <source>
        <dbReference type="PROSITE" id="PS51012"/>
    </source>
</evidence>
<evidence type="ECO:0000256" key="1">
    <source>
        <dbReference type="ARBA" id="ARBA00004429"/>
    </source>
</evidence>
<feature type="transmembrane region" description="Helical" evidence="9">
    <location>
        <begin position="32"/>
        <end position="53"/>
    </location>
</feature>
<feature type="transmembrane region" description="Helical" evidence="9">
    <location>
        <begin position="97"/>
        <end position="127"/>
    </location>
</feature>
<evidence type="ECO:0000256" key="8">
    <source>
        <dbReference type="ARBA" id="ARBA00023136"/>
    </source>
</evidence>
<proteinExistence type="inferred from homology"/>
<dbReference type="PANTHER" id="PTHR30413">
    <property type="entry name" value="INNER MEMBRANE TRANSPORT PERMEASE"/>
    <property type="match status" value="1"/>
</dbReference>
<dbReference type="PROSITE" id="PS51012">
    <property type="entry name" value="ABC_TM2"/>
    <property type="match status" value="1"/>
</dbReference>
<dbReference type="PANTHER" id="PTHR30413:SF8">
    <property type="entry name" value="TRANSPORT PERMEASE PROTEIN"/>
    <property type="match status" value="1"/>
</dbReference>
<dbReference type="EMBL" id="MNZT01000070">
    <property type="protein sequence ID" value="OIP97079.1"/>
    <property type="molecule type" value="Genomic_DNA"/>
</dbReference>
<dbReference type="InterPro" id="IPR013525">
    <property type="entry name" value="ABC2_TM"/>
</dbReference>
<gene>
    <name evidence="11" type="ORF">AUK40_04080</name>
</gene>
<evidence type="ECO:0000256" key="6">
    <source>
        <dbReference type="ARBA" id="ARBA00022692"/>
    </source>
</evidence>
<sequence length="256" mass="29394">MTTKNQHNYMELILRLAWTDFKLRYQGSVLGFLWSLLKPLLQFVVLYVVFSIFMRMAVPNYQLYLLLGIMIWNYFSEGTNSGLYSLASKSNIIKKVYFPRIIVVLASSLHTLLTLFLNLLVFFFFFILSGKAFPWTGFLLVVDLVVLYILVLGISLILSVTFLKFRDINQIWEVFLMSAFYLSPIIYPLEFIPEQYRLILFLNPLTGLIQYARLLVLEGQLPSLGGAAYVSGTSVGLLLLGFFLFGKFSHKAAEEL</sequence>
<evidence type="ECO:0000313" key="12">
    <source>
        <dbReference type="Proteomes" id="UP000183245"/>
    </source>
</evidence>
<organism evidence="11 12">
    <name type="scientific">Candidatus Wirthbacteria bacterium CG2_30_54_11</name>
    <dbReference type="NCBI Taxonomy" id="1817892"/>
    <lineage>
        <taxon>Bacteria</taxon>
        <taxon>Candidatus Wirthbacteria</taxon>
    </lineage>
</organism>
<keyword evidence="6 9" id="KW-0812">Transmembrane</keyword>
<dbReference type="GO" id="GO:0005886">
    <property type="term" value="C:plasma membrane"/>
    <property type="evidence" value="ECO:0007669"/>
    <property type="project" value="UniProtKB-SubCell"/>
</dbReference>
<keyword evidence="7 9" id="KW-1133">Transmembrane helix</keyword>
<dbReference type="GO" id="GO:0015920">
    <property type="term" value="P:lipopolysaccharide transport"/>
    <property type="evidence" value="ECO:0007669"/>
    <property type="project" value="TreeGrafter"/>
</dbReference>
<feature type="domain" description="ABC transmembrane type-2" evidence="10">
    <location>
        <begin position="30"/>
        <end position="248"/>
    </location>
</feature>
<protein>
    <recommendedName>
        <fullName evidence="9">Transport permease protein</fullName>
    </recommendedName>
</protein>
<dbReference type="STRING" id="1817892.AUK40_04080"/>
<keyword evidence="4 9" id="KW-1003">Cell membrane</keyword>
<feature type="transmembrane region" description="Helical" evidence="9">
    <location>
        <begin position="228"/>
        <end position="246"/>
    </location>
</feature>
<comment type="caution">
    <text evidence="11">The sequence shown here is derived from an EMBL/GenBank/DDBJ whole genome shotgun (WGS) entry which is preliminary data.</text>
</comment>
<feature type="transmembrane region" description="Helical" evidence="9">
    <location>
        <begin position="171"/>
        <end position="189"/>
    </location>
</feature>
<feature type="transmembrane region" description="Helical" evidence="9">
    <location>
        <begin position="59"/>
        <end position="76"/>
    </location>
</feature>
<evidence type="ECO:0000256" key="4">
    <source>
        <dbReference type="ARBA" id="ARBA00022475"/>
    </source>
</evidence>
<evidence type="ECO:0000313" key="11">
    <source>
        <dbReference type="EMBL" id="OIP97079.1"/>
    </source>
</evidence>
<evidence type="ECO:0000256" key="2">
    <source>
        <dbReference type="ARBA" id="ARBA00007783"/>
    </source>
</evidence>
<dbReference type="Pfam" id="PF01061">
    <property type="entry name" value="ABC2_membrane"/>
    <property type="match status" value="1"/>
</dbReference>
<evidence type="ECO:0000256" key="7">
    <source>
        <dbReference type="ARBA" id="ARBA00022989"/>
    </source>
</evidence>
<feature type="transmembrane region" description="Helical" evidence="9">
    <location>
        <begin position="133"/>
        <end position="159"/>
    </location>
</feature>
<evidence type="ECO:0000256" key="3">
    <source>
        <dbReference type="ARBA" id="ARBA00022448"/>
    </source>
</evidence>
<keyword evidence="3 9" id="KW-0813">Transport</keyword>
<dbReference type="Proteomes" id="UP000183245">
    <property type="component" value="Unassembled WGS sequence"/>
</dbReference>
<comment type="similarity">
    <text evidence="2 9">Belongs to the ABC-2 integral membrane protein family.</text>
</comment>
<evidence type="ECO:0000256" key="5">
    <source>
        <dbReference type="ARBA" id="ARBA00022519"/>
    </source>
</evidence>
<comment type="subcellular location">
    <subcellularLocation>
        <location evidence="1">Cell inner membrane</location>
        <topology evidence="1">Multi-pass membrane protein</topology>
    </subcellularLocation>
    <subcellularLocation>
        <location evidence="9">Cell membrane</location>
        <topology evidence="9">Multi-pass membrane protein</topology>
    </subcellularLocation>
</comment>
<reference evidence="11 12" key="1">
    <citation type="journal article" date="2016" name="Environ. Microbiol.">
        <title>Genomic resolution of a cold subsurface aquifer community provides metabolic insights for novel microbes adapted to high CO concentrations.</title>
        <authorList>
            <person name="Probst A.J."/>
            <person name="Castelle C.J."/>
            <person name="Singh A."/>
            <person name="Brown C.T."/>
            <person name="Anantharaman K."/>
            <person name="Sharon I."/>
            <person name="Hug L.A."/>
            <person name="Burstein D."/>
            <person name="Emerson J.B."/>
            <person name="Thomas B.C."/>
            <person name="Banfield J.F."/>
        </authorList>
    </citation>
    <scope>NUCLEOTIDE SEQUENCE [LARGE SCALE GENOMIC DNA]</scope>
    <source>
        <strain evidence="11">CG2_30_54_11</strain>
    </source>
</reference>
<dbReference type="AlphaFoldDB" id="A0A1J5IV96"/>
<keyword evidence="8 9" id="KW-0472">Membrane</keyword>
<name>A0A1J5IV96_9BACT</name>
<keyword evidence="5" id="KW-0997">Cell inner membrane</keyword>